<evidence type="ECO:0000313" key="3">
    <source>
        <dbReference type="Proteomes" id="UP000054270"/>
    </source>
</evidence>
<feature type="compositionally biased region" description="Polar residues" evidence="1">
    <location>
        <begin position="17"/>
        <end position="27"/>
    </location>
</feature>
<evidence type="ECO:0000256" key="1">
    <source>
        <dbReference type="SAM" id="MobiDB-lite"/>
    </source>
</evidence>
<feature type="region of interest" description="Disordered" evidence="1">
    <location>
        <begin position="186"/>
        <end position="263"/>
    </location>
</feature>
<reference evidence="3" key="1">
    <citation type="submission" date="2014-04" db="EMBL/GenBank/DDBJ databases">
        <title>Evolutionary Origins and Diversification of the Mycorrhizal Mutualists.</title>
        <authorList>
            <consortium name="DOE Joint Genome Institute"/>
            <consortium name="Mycorrhizal Genomics Consortium"/>
            <person name="Kohler A."/>
            <person name="Kuo A."/>
            <person name="Nagy L.G."/>
            <person name="Floudas D."/>
            <person name="Copeland A."/>
            <person name="Barry K.W."/>
            <person name="Cichocki N."/>
            <person name="Veneault-Fourrey C."/>
            <person name="LaButti K."/>
            <person name="Lindquist E.A."/>
            <person name="Lipzen A."/>
            <person name="Lundell T."/>
            <person name="Morin E."/>
            <person name="Murat C."/>
            <person name="Riley R."/>
            <person name="Ohm R."/>
            <person name="Sun H."/>
            <person name="Tunlid A."/>
            <person name="Henrissat B."/>
            <person name="Grigoriev I.V."/>
            <person name="Hibbett D.S."/>
            <person name="Martin F."/>
        </authorList>
    </citation>
    <scope>NUCLEOTIDE SEQUENCE [LARGE SCALE GENOMIC DNA]</scope>
    <source>
        <strain evidence="3">FD-334 SS-4</strain>
    </source>
</reference>
<protein>
    <submittedName>
        <fullName evidence="2">Uncharacterized protein</fullName>
    </submittedName>
</protein>
<dbReference type="Proteomes" id="UP000054270">
    <property type="component" value="Unassembled WGS sequence"/>
</dbReference>
<dbReference type="EMBL" id="KN817545">
    <property type="protein sequence ID" value="KJA23105.1"/>
    <property type="molecule type" value="Genomic_DNA"/>
</dbReference>
<sequence length="419" mass="45726">MESAGSASSPEPRMRSYTPSQSSQQSHAHGDSVAQVPLTSRHHSPPPSFSDPYLQGPVHLVPTAPRYPESAQRTLSHDHSDGRGYLPPTSAYHLSEQGPSRARYLPPEEGVAGPSGFYTPQVSPGPMGDHLPPMGPYQSEDTYRGSLRSYHTMHLNDLEYRRAAFQPPPLDDFRAQHPDAFYASDAHGAARQSAGAAGRLRHSPPRHAHSPMQDAHYRLRAPSPTHDSSPRHGAGYTSSAGVAHGHPPQALPAPSMHAPSSIPMCNPPDRIYYEHAPRHTNDSHFQLRHPTYPQHKHEHEHDPSESPFFQSGADAQAPYKRHFTRGRSLPEIMDPVSSTLSSGSPSPVQASDADLHFGGGSDGDAYERYMSGPASAGLRAPHVPEALPDADNDMAPPLKKKRKKSKMHECTVCGKKFPR</sequence>
<proteinExistence type="predicted"/>
<organism evidence="2 3">
    <name type="scientific">Hypholoma sublateritium (strain FD-334 SS-4)</name>
    <dbReference type="NCBI Taxonomy" id="945553"/>
    <lineage>
        <taxon>Eukaryota</taxon>
        <taxon>Fungi</taxon>
        <taxon>Dikarya</taxon>
        <taxon>Basidiomycota</taxon>
        <taxon>Agaricomycotina</taxon>
        <taxon>Agaricomycetes</taxon>
        <taxon>Agaricomycetidae</taxon>
        <taxon>Agaricales</taxon>
        <taxon>Agaricineae</taxon>
        <taxon>Strophariaceae</taxon>
        <taxon>Hypholoma</taxon>
    </lineage>
</organism>
<dbReference type="AlphaFoldDB" id="A0A0D2PTY3"/>
<feature type="compositionally biased region" description="Low complexity" evidence="1">
    <location>
        <begin position="186"/>
        <end position="198"/>
    </location>
</feature>
<feature type="compositionally biased region" description="Basic residues" evidence="1">
    <location>
        <begin position="199"/>
        <end position="209"/>
    </location>
</feature>
<gene>
    <name evidence="2" type="ORF">HYPSUDRAFT_602112</name>
</gene>
<accession>A0A0D2PTY3</accession>
<feature type="region of interest" description="Disordered" evidence="1">
    <location>
        <begin position="281"/>
        <end position="312"/>
    </location>
</feature>
<feature type="compositionally biased region" description="Low complexity" evidence="1">
    <location>
        <begin position="335"/>
        <end position="347"/>
    </location>
</feature>
<evidence type="ECO:0000313" key="2">
    <source>
        <dbReference type="EMBL" id="KJA23105.1"/>
    </source>
</evidence>
<feature type="region of interest" description="Disordered" evidence="1">
    <location>
        <begin position="1"/>
        <end position="100"/>
    </location>
</feature>
<name>A0A0D2PTY3_HYPSF</name>
<feature type="compositionally biased region" description="Basic and acidic residues" evidence="1">
    <location>
        <begin position="295"/>
        <end position="304"/>
    </location>
</feature>
<keyword evidence="3" id="KW-1185">Reference proteome</keyword>
<feature type="region of interest" description="Disordered" evidence="1">
    <location>
        <begin position="332"/>
        <end position="419"/>
    </location>
</feature>